<dbReference type="PATRIC" id="fig|477641.3.peg.816"/>
<dbReference type="InterPro" id="IPR013022">
    <property type="entry name" value="Xyl_isomerase-like_TIM-brl"/>
</dbReference>
<dbReference type="HOGENOM" id="CLU_367158_0_0_11"/>
<dbReference type="Gene3D" id="3.30.160.660">
    <property type="match status" value="1"/>
</dbReference>
<evidence type="ECO:0000259" key="2">
    <source>
        <dbReference type="PROSITE" id="PS51664"/>
    </source>
</evidence>
<dbReference type="Pfam" id="PF02624">
    <property type="entry name" value="YcaO"/>
    <property type="match status" value="1"/>
</dbReference>
<dbReference type="InterPro" id="IPR003776">
    <property type="entry name" value="YcaO-like_dom"/>
</dbReference>
<dbReference type="InterPro" id="IPR050312">
    <property type="entry name" value="IolE/XylAMocC-like"/>
</dbReference>
<reference evidence="3 4" key="1">
    <citation type="journal article" date="2012" name="J. Bacteriol.">
        <title>Genome Sequence of Radiation-Resistant Modestobacter marinus Strain BC501, a Representative Actinobacterium That Thrives on Calcareous Stone Surfaces.</title>
        <authorList>
            <person name="Normand P."/>
            <person name="Gury J."/>
            <person name="Pujic P."/>
            <person name="Chouaia B."/>
            <person name="Crotti E."/>
            <person name="Brusetti L."/>
            <person name="Daffonchio D."/>
            <person name="Vacherie B."/>
            <person name="Barbe V."/>
            <person name="Medigue C."/>
            <person name="Calteau A."/>
            <person name="Ghodhbane-Gtari F."/>
            <person name="Essoussi I."/>
            <person name="Nouioui I."/>
            <person name="Abbassi-Ghozzi I."/>
            <person name="Gtari M."/>
        </authorList>
    </citation>
    <scope>NUCLEOTIDE SEQUENCE [LARGE SCALE GENOMIC DNA]</scope>
    <source>
        <strain evidence="4">BC 501</strain>
    </source>
</reference>
<dbReference type="PANTHER" id="PTHR12110">
    <property type="entry name" value="HYDROXYPYRUVATE ISOMERASE"/>
    <property type="match status" value="1"/>
</dbReference>
<dbReference type="PROSITE" id="PS51664">
    <property type="entry name" value="YCAO"/>
    <property type="match status" value="1"/>
</dbReference>
<dbReference type="KEGG" id="mmar:MODMU_0872"/>
<feature type="region of interest" description="Disordered" evidence="1">
    <location>
        <begin position="424"/>
        <end position="448"/>
    </location>
</feature>
<feature type="domain" description="YcaO" evidence="2">
    <location>
        <begin position="49"/>
        <end position="433"/>
    </location>
</feature>
<dbReference type="Pfam" id="PF01261">
    <property type="entry name" value="AP_endonuc_2"/>
    <property type="match status" value="1"/>
</dbReference>
<evidence type="ECO:0000313" key="3">
    <source>
        <dbReference type="EMBL" id="CCH86322.1"/>
    </source>
</evidence>
<evidence type="ECO:0000256" key="1">
    <source>
        <dbReference type="SAM" id="MobiDB-lite"/>
    </source>
</evidence>
<dbReference type="PANTHER" id="PTHR12110:SF52">
    <property type="entry name" value="XYLOSE ISOMERASE"/>
    <property type="match status" value="1"/>
</dbReference>
<organism evidence="3 4">
    <name type="scientific">Modestobacter italicus (strain DSM 44449 / CECT 9708 / BC 501)</name>
    <dbReference type="NCBI Taxonomy" id="2732864"/>
    <lineage>
        <taxon>Bacteria</taxon>
        <taxon>Bacillati</taxon>
        <taxon>Actinomycetota</taxon>
        <taxon>Actinomycetes</taxon>
        <taxon>Geodermatophilales</taxon>
        <taxon>Geodermatophilaceae</taxon>
        <taxon>Modestobacter</taxon>
    </lineage>
</organism>
<feature type="compositionally biased region" description="Low complexity" evidence="1">
    <location>
        <begin position="424"/>
        <end position="438"/>
    </location>
</feature>
<dbReference type="eggNOG" id="COG1082">
    <property type="taxonomic scope" value="Bacteria"/>
</dbReference>
<sequence length="759" mass="80581">MTTTSQRYLDSFPAGVEEFAIEGLDVLDVPLHSAFLSSTPEHPGGSGLGYGATREEARTGALGEMAEMALSIRAHAGLDRVHGSYRELARTEGRDRVADPRTLCLEAGSTYDDDRELQWLPMTRTRDGETVLVPAELVVSAPEELPGDPPPGGWLTTVITNGQGAAFDADRAVRHALLELLQRDGNATTFRALDQGVVVDLAGLHDPDALALLDRLDAAGIDVLVKLASTEHGIVDVYAVGCSRDGSEPAPMMVTACGEAADPDRDAAVRKALHEFAAARSRKAFMHGPLDAVAAATPPGYLDQWLRGHPPERMVEEDRALQAMLGWTRLGTDRLTDLLRGSVLSRRSSVALSDLPSGGDDDVVGTLTAEGYDVLVDLQPSRGEAVAAKVLVPGLEAETMSYGRIGERGVRRLLDRGDGPGAGLAAVGAGPRRLGPGAPDRRGGGAPGWAGLVRPGRRRAGGRRAVRAVPGARPARRRAGGELVSLRYAYNTNGLTSHRLDDALSFLADTGYAGVALTLDVHHLDPFAVDARAQAQRVRRRCDDLGLGVVVETGARFLLDPRVKHEPTLVNPTPEGRARRLAYLRLACELAEVLQAEAVSFWAGVPQPGVDRAAARGWLVDGVRALVDSHGGRGYALAVEPEPGMLVEDADDWAALAADVPGLTLALDTGHCVVSGRYTPEQAVTAFGPQLGAVAVEGMRRGVHDHLPLDEGDVDLPAVLAALRAVGYDRLVSLELSRDGHRAHQLVPRSIELLREAEG</sequence>
<dbReference type="EMBL" id="FO203431">
    <property type="protein sequence ID" value="CCH86322.1"/>
    <property type="molecule type" value="Genomic_DNA"/>
</dbReference>
<dbReference type="eggNOG" id="COG1944">
    <property type="taxonomic scope" value="Bacteria"/>
</dbReference>
<dbReference type="Proteomes" id="UP000006461">
    <property type="component" value="Chromosome"/>
</dbReference>
<name>I4ESF9_MODI5</name>
<proteinExistence type="predicted"/>
<dbReference type="AlphaFoldDB" id="I4ESF9"/>
<dbReference type="InterPro" id="IPR036237">
    <property type="entry name" value="Xyl_isomerase-like_sf"/>
</dbReference>
<accession>I4ESF9</accession>
<evidence type="ECO:0000313" key="4">
    <source>
        <dbReference type="Proteomes" id="UP000006461"/>
    </source>
</evidence>
<dbReference type="SUPFAM" id="SSF51658">
    <property type="entry name" value="Xylose isomerase-like"/>
    <property type="match status" value="1"/>
</dbReference>
<dbReference type="Gene3D" id="3.20.20.150">
    <property type="entry name" value="Divalent-metal-dependent TIM barrel enzymes"/>
    <property type="match status" value="1"/>
</dbReference>
<dbReference type="STRING" id="477641.MODMU_0872"/>
<protein>
    <recommendedName>
        <fullName evidence="2">YcaO domain-containing protein</fullName>
    </recommendedName>
</protein>
<keyword evidence="4" id="KW-1185">Reference proteome</keyword>
<gene>
    <name evidence="3" type="ordered locus">MODMU_0872</name>
</gene>